<gene>
    <name evidence="3" type="ORF">Cvel_22112</name>
</gene>
<dbReference type="InterPro" id="IPR036397">
    <property type="entry name" value="RNaseH_sf"/>
</dbReference>
<feature type="domain" description="Integrase catalytic" evidence="2">
    <location>
        <begin position="1"/>
        <end position="104"/>
    </location>
</feature>
<proteinExistence type="predicted"/>
<feature type="region of interest" description="Disordered" evidence="1">
    <location>
        <begin position="1"/>
        <end position="29"/>
    </location>
</feature>
<dbReference type="InterPro" id="IPR012337">
    <property type="entry name" value="RNaseH-like_sf"/>
</dbReference>
<dbReference type="SUPFAM" id="SSF53098">
    <property type="entry name" value="Ribonuclease H-like"/>
    <property type="match status" value="1"/>
</dbReference>
<name>A0A0G4GJ44_9ALVE</name>
<sequence length="197" mass="21388">MRGKPGALGPRLPHQTRPVRPARVKRRRQEGISQDFGALYTPQSQGLVERVNATLKSVLRKLFLSIPVPAYLWPSFLQGVAQQMSETVHSHTGKSPDSAVFKESPGVCPVTVGDRVRFVDRASGLQEGFTPKGEIGFFGGVLSSKAVSVVVKRKGGWQTVRIHPSQVRLHQWVGECSSDSASTEAPDDSDRSDGGSE</sequence>
<evidence type="ECO:0000259" key="2">
    <source>
        <dbReference type="PROSITE" id="PS50994"/>
    </source>
</evidence>
<dbReference type="GO" id="GO:0015074">
    <property type="term" value="P:DNA integration"/>
    <property type="evidence" value="ECO:0007669"/>
    <property type="project" value="InterPro"/>
</dbReference>
<dbReference type="PROSITE" id="PS50994">
    <property type="entry name" value="INTEGRASE"/>
    <property type="match status" value="1"/>
</dbReference>
<organism evidence="3">
    <name type="scientific">Chromera velia CCMP2878</name>
    <dbReference type="NCBI Taxonomy" id="1169474"/>
    <lineage>
        <taxon>Eukaryota</taxon>
        <taxon>Sar</taxon>
        <taxon>Alveolata</taxon>
        <taxon>Colpodellida</taxon>
        <taxon>Chromeraceae</taxon>
        <taxon>Chromera</taxon>
    </lineage>
</organism>
<accession>A0A0G4GJ44</accession>
<reference evidence="3" key="1">
    <citation type="submission" date="2014-11" db="EMBL/GenBank/DDBJ databases">
        <authorList>
            <person name="Otto D Thomas"/>
            <person name="Naeem Raeece"/>
        </authorList>
    </citation>
    <scope>NUCLEOTIDE SEQUENCE</scope>
</reference>
<dbReference type="Gene3D" id="3.30.420.10">
    <property type="entry name" value="Ribonuclease H-like superfamily/Ribonuclease H"/>
    <property type="match status" value="1"/>
</dbReference>
<dbReference type="InterPro" id="IPR001584">
    <property type="entry name" value="Integrase_cat-core"/>
</dbReference>
<feature type="compositionally biased region" description="Basic and acidic residues" evidence="1">
    <location>
        <begin position="188"/>
        <end position="197"/>
    </location>
</feature>
<dbReference type="EMBL" id="CDMZ01001262">
    <property type="protein sequence ID" value="CEM29850.1"/>
    <property type="molecule type" value="Genomic_DNA"/>
</dbReference>
<evidence type="ECO:0000313" key="3">
    <source>
        <dbReference type="EMBL" id="CEM29850.1"/>
    </source>
</evidence>
<protein>
    <recommendedName>
        <fullName evidence="2">Integrase catalytic domain-containing protein</fullName>
    </recommendedName>
</protein>
<feature type="region of interest" description="Disordered" evidence="1">
    <location>
        <begin position="175"/>
        <end position="197"/>
    </location>
</feature>
<dbReference type="GO" id="GO:0003676">
    <property type="term" value="F:nucleic acid binding"/>
    <property type="evidence" value="ECO:0007669"/>
    <property type="project" value="InterPro"/>
</dbReference>
<dbReference type="AlphaFoldDB" id="A0A0G4GJ44"/>
<dbReference type="VEuPathDB" id="CryptoDB:Cvel_22112"/>
<evidence type="ECO:0000256" key="1">
    <source>
        <dbReference type="SAM" id="MobiDB-lite"/>
    </source>
</evidence>
<dbReference type="PhylomeDB" id="A0A0G4GJ44"/>